<gene>
    <name evidence="1" type="ordered locus">MTR_7g026640</name>
</gene>
<keyword evidence="3" id="KW-1185">Reference proteome</keyword>
<evidence type="ECO:0000313" key="2">
    <source>
        <dbReference type="EnsemblPlants" id="AES78269"/>
    </source>
</evidence>
<protein>
    <submittedName>
        <fullName evidence="1 2">Uncharacterized protein</fullName>
    </submittedName>
</protein>
<dbReference type="EMBL" id="CM001223">
    <property type="protein sequence ID" value="AES78269.1"/>
    <property type="molecule type" value="Genomic_DNA"/>
</dbReference>
<dbReference type="EnsemblPlants" id="AES78269">
    <property type="protein sequence ID" value="AES78269"/>
    <property type="gene ID" value="MTR_7g026640"/>
</dbReference>
<evidence type="ECO:0000313" key="3">
    <source>
        <dbReference type="Proteomes" id="UP000002051"/>
    </source>
</evidence>
<dbReference type="PaxDb" id="3880-AES78269"/>
<sequence>MHQHINKNHIMEVLAANYLDIHDIDSICVADTMVLCNYIEGLWCQQFVLDRLMKCLTFKFFFKPI</sequence>
<organism evidence="1 3">
    <name type="scientific">Medicago truncatula</name>
    <name type="common">Barrel medic</name>
    <name type="synonym">Medicago tribuloides</name>
    <dbReference type="NCBI Taxonomy" id="3880"/>
    <lineage>
        <taxon>Eukaryota</taxon>
        <taxon>Viridiplantae</taxon>
        <taxon>Streptophyta</taxon>
        <taxon>Embryophyta</taxon>
        <taxon>Tracheophyta</taxon>
        <taxon>Spermatophyta</taxon>
        <taxon>Magnoliopsida</taxon>
        <taxon>eudicotyledons</taxon>
        <taxon>Gunneridae</taxon>
        <taxon>Pentapetalae</taxon>
        <taxon>rosids</taxon>
        <taxon>fabids</taxon>
        <taxon>Fabales</taxon>
        <taxon>Fabaceae</taxon>
        <taxon>Papilionoideae</taxon>
        <taxon>50 kb inversion clade</taxon>
        <taxon>NPAAA clade</taxon>
        <taxon>Hologalegina</taxon>
        <taxon>IRL clade</taxon>
        <taxon>Trifolieae</taxon>
        <taxon>Medicago</taxon>
    </lineage>
</organism>
<evidence type="ECO:0000313" key="1">
    <source>
        <dbReference type="EMBL" id="AES78269.1"/>
    </source>
</evidence>
<dbReference type="Proteomes" id="UP000002051">
    <property type="component" value="Unassembled WGS sequence"/>
</dbReference>
<proteinExistence type="predicted"/>
<reference evidence="1 3" key="1">
    <citation type="journal article" date="2011" name="Nature">
        <title>The Medicago genome provides insight into the evolution of rhizobial symbioses.</title>
        <authorList>
            <person name="Young N.D."/>
            <person name="Debelle F."/>
            <person name="Oldroyd G.E."/>
            <person name="Geurts R."/>
            <person name="Cannon S.B."/>
            <person name="Udvardi M.K."/>
            <person name="Benedito V.A."/>
            <person name="Mayer K.F."/>
            <person name="Gouzy J."/>
            <person name="Schoof H."/>
            <person name="Van de Peer Y."/>
            <person name="Proost S."/>
            <person name="Cook D.R."/>
            <person name="Meyers B.C."/>
            <person name="Spannagl M."/>
            <person name="Cheung F."/>
            <person name="De Mita S."/>
            <person name="Krishnakumar V."/>
            <person name="Gundlach H."/>
            <person name="Zhou S."/>
            <person name="Mudge J."/>
            <person name="Bharti A.K."/>
            <person name="Murray J.D."/>
            <person name="Naoumkina M.A."/>
            <person name="Rosen B."/>
            <person name="Silverstein K.A."/>
            <person name="Tang H."/>
            <person name="Rombauts S."/>
            <person name="Zhao P.X."/>
            <person name="Zhou P."/>
            <person name="Barbe V."/>
            <person name="Bardou P."/>
            <person name="Bechner M."/>
            <person name="Bellec A."/>
            <person name="Berger A."/>
            <person name="Berges H."/>
            <person name="Bidwell S."/>
            <person name="Bisseling T."/>
            <person name="Choisne N."/>
            <person name="Couloux A."/>
            <person name="Denny R."/>
            <person name="Deshpande S."/>
            <person name="Dai X."/>
            <person name="Doyle J.J."/>
            <person name="Dudez A.M."/>
            <person name="Farmer A.D."/>
            <person name="Fouteau S."/>
            <person name="Franken C."/>
            <person name="Gibelin C."/>
            <person name="Gish J."/>
            <person name="Goldstein S."/>
            <person name="Gonzalez A.J."/>
            <person name="Green P.J."/>
            <person name="Hallab A."/>
            <person name="Hartog M."/>
            <person name="Hua A."/>
            <person name="Humphray S.J."/>
            <person name="Jeong D.H."/>
            <person name="Jing Y."/>
            <person name="Jocker A."/>
            <person name="Kenton S.M."/>
            <person name="Kim D.J."/>
            <person name="Klee K."/>
            <person name="Lai H."/>
            <person name="Lang C."/>
            <person name="Lin S."/>
            <person name="Macmil S.L."/>
            <person name="Magdelenat G."/>
            <person name="Matthews L."/>
            <person name="McCorrison J."/>
            <person name="Monaghan E.L."/>
            <person name="Mun J.H."/>
            <person name="Najar F.Z."/>
            <person name="Nicholson C."/>
            <person name="Noirot C."/>
            <person name="O'Bleness M."/>
            <person name="Paule C.R."/>
            <person name="Poulain J."/>
            <person name="Prion F."/>
            <person name="Qin B."/>
            <person name="Qu C."/>
            <person name="Retzel E.F."/>
            <person name="Riddle C."/>
            <person name="Sallet E."/>
            <person name="Samain S."/>
            <person name="Samson N."/>
            <person name="Sanders I."/>
            <person name="Saurat O."/>
            <person name="Scarpelli C."/>
            <person name="Schiex T."/>
            <person name="Segurens B."/>
            <person name="Severin A.J."/>
            <person name="Sherrier D.J."/>
            <person name="Shi R."/>
            <person name="Sims S."/>
            <person name="Singer S.R."/>
            <person name="Sinharoy S."/>
            <person name="Sterck L."/>
            <person name="Viollet A."/>
            <person name="Wang B.B."/>
            <person name="Wang K."/>
            <person name="Wang M."/>
            <person name="Wang X."/>
            <person name="Warfsmann J."/>
            <person name="Weissenbach J."/>
            <person name="White D.D."/>
            <person name="White J.D."/>
            <person name="Wiley G.B."/>
            <person name="Wincker P."/>
            <person name="Xing Y."/>
            <person name="Yang L."/>
            <person name="Yao Z."/>
            <person name="Ying F."/>
            <person name="Zhai J."/>
            <person name="Zhou L."/>
            <person name="Zuber A."/>
            <person name="Denarie J."/>
            <person name="Dixon R.A."/>
            <person name="May G.D."/>
            <person name="Schwartz D.C."/>
            <person name="Rogers J."/>
            <person name="Quetier F."/>
            <person name="Town C.D."/>
            <person name="Roe B.A."/>
        </authorList>
    </citation>
    <scope>NUCLEOTIDE SEQUENCE [LARGE SCALE GENOMIC DNA]</scope>
    <source>
        <strain evidence="1">A17</strain>
        <strain evidence="2 3">cv. Jemalong A17</strain>
    </source>
</reference>
<reference evidence="2" key="3">
    <citation type="submission" date="2015-04" db="UniProtKB">
        <authorList>
            <consortium name="EnsemblPlants"/>
        </authorList>
    </citation>
    <scope>IDENTIFICATION</scope>
    <source>
        <strain evidence="2">cv. Jemalong A17</strain>
    </source>
</reference>
<dbReference type="AlphaFoldDB" id="G7L119"/>
<reference evidence="1 3" key="2">
    <citation type="journal article" date="2014" name="BMC Genomics">
        <title>An improved genome release (version Mt4.0) for the model legume Medicago truncatula.</title>
        <authorList>
            <person name="Tang H."/>
            <person name="Krishnakumar V."/>
            <person name="Bidwell S."/>
            <person name="Rosen B."/>
            <person name="Chan A."/>
            <person name="Zhou S."/>
            <person name="Gentzbittel L."/>
            <person name="Childs K.L."/>
            <person name="Yandell M."/>
            <person name="Gundlach H."/>
            <person name="Mayer K.F."/>
            <person name="Schwartz D.C."/>
            <person name="Town C.D."/>
        </authorList>
    </citation>
    <scope>GENOME REANNOTATION</scope>
    <source>
        <strain evidence="2 3">cv. Jemalong A17</strain>
    </source>
</reference>
<dbReference type="HOGENOM" id="CLU_2853127_0_0_1"/>
<name>G7L119_MEDTR</name>
<accession>G7L119</accession>